<dbReference type="RefSeq" id="WP_113966351.1">
    <property type="nucleotide sequence ID" value="NZ_JAWVXR010000004.1"/>
</dbReference>
<organism evidence="4 5">
    <name type="scientific">Oceanihabitans sediminis</name>
    <dbReference type="NCBI Taxonomy" id="1812012"/>
    <lineage>
        <taxon>Bacteria</taxon>
        <taxon>Pseudomonadati</taxon>
        <taxon>Bacteroidota</taxon>
        <taxon>Flavobacteriia</taxon>
        <taxon>Flavobacteriales</taxon>
        <taxon>Flavobacteriaceae</taxon>
        <taxon>Oceanihabitans</taxon>
    </lineage>
</organism>
<dbReference type="EMBL" id="QPIG01000004">
    <property type="protein sequence ID" value="RCU56848.1"/>
    <property type="molecule type" value="Genomic_DNA"/>
</dbReference>
<evidence type="ECO:0000256" key="1">
    <source>
        <dbReference type="ARBA" id="ARBA00022729"/>
    </source>
</evidence>
<dbReference type="NCBIfam" id="TIGR04183">
    <property type="entry name" value="Por_Secre_tail"/>
    <property type="match status" value="1"/>
</dbReference>
<sequence length="336" mass="35829">MKIKLLYLICLASSLSFAQSISTFNSVNMSTYAAINPAVIVDDNPSGVNAIWNFTNLSSSTATTDTYASPSATETTNYPGTTLVYTNTVHTTSTTSKIYMKEALGVLSLTGASSADLELNYVTDNAVIGAFPLSYGYTNSDPVAGTFTSPSASGTFTGVIISSVDAYGTLNMNDIGAGAYSGMVTRLNTVQALQLNIFPFGNVGTATQTTNNYYDNNNGNLVFRKSVVNISVPLLSMNETTTVSESLLTNLLRTDSIIAEEKAFNIFPNPVIDTFSIHTSTPVVIESISVSDINGRQLLHEKGNITSLNISPLPTGMYFIRLQTKAGSISKKIIKN</sequence>
<name>A0A368P2U1_9FLAO</name>
<evidence type="ECO:0000256" key="2">
    <source>
        <dbReference type="SAM" id="SignalP"/>
    </source>
</evidence>
<evidence type="ECO:0000313" key="5">
    <source>
        <dbReference type="Proteomes" id="UP000252249"/>
    </source>
</evidence>
<evidence type="ECO:0000259" key="3">
    <source>
        <dbReference type="Pfam" id="PF18962"/>
    </source>
</evidence>
<dbReference type="AlphaFoldDB" id="A0A368P2U1"/>
<proteinExistence type="predicted"/>
<reference evidence="4 5" key="1">
    <citation type="submission" date="2018-07" db="EMBL/GenBank/DDBJ databases">
        <title>Oceanihabitans testaceum sp. nov., isolated from marine sediment.</title>
        <authorList>
            <person name="Li C.-M."/>
        </authorList>
    </citation>
    <scope>NUCLEOTIDE SEQUENCE [LARGE SCALE GENOMIC DNA]</scope>
    <source>
        <strain evidence="4 5">S9-10</strain>
    </source>
</reference>
<dbReference type="InterPro" id="IPR026444">
    <property type="entry name" value="Secre_tail"/>
</dbReference>
<feature type="chain" id="PRO_5016943518" evidence="2">
    <location>
        <begin position="19"/>
        <end position="336"/>
    </location>
</feature>
<feature type="signal peptide" evidence="2">
    <location>
        <begin position="1"/>
        <end position="18"/>
    </location>
</feature>
<feature type="domain" description="Secretion system C-terminal sorting" evidence="3">
    <location>
        <begin position="266"/>
        <end position="334"/>
    </location>
</feature>
<dbReference type="Proteomes" id="UP000252249">
    <property type="component" value="Unassembled WGS sequence"/>
</dbReference>
<protein>
    <submittedName>
        <fullName evidence="4">T9SS C-terminal target domain-containing protein</fullName>
    </submittedName>
</protein>
<keyword evidence="5" id="KW-1185">Reference proteome</keyword>
<dbReference type="Pfam" id="PF18962">
    <property type="entry name" value="Por_Secre_tail"/>
    <property type="match status" value="1"/>
</dbReference>
<dbReference type="OrthoDB" id="1138233at2"/>
<keyword evidence="1 2" id="KW-0732">Signal</keyword>
<gene>
    <name evidence="4" type="ORF">DU428_10875</name>
</gene>
<accession>A0A368P2U1</accession>
<comment type="caution">
    <text evidence="4">The sequence shown here is derived from an EMBL/GenBank/DDBJ whole genome shotgun (WGS) entry which is preliminary data.</text>
</comment>
<evidence type="ECO:0000313" key="4">
    <source>
        <dbReference type="EMBL" id="RCU56848.1"/>
    </source>
</evidence>